<organism evidence="1">
    <name type="scientific">Guillardia theta</name>
    <name type="common">Cryptophyte</name>
    <name type="synonym">Cryptomonas phi</name>
    <dbReference type="NCBI Taxonomy" id="55529"/>
    <lineage>
        <taxon>Eukaryota</taxon>
        <taxon>Cryptophyceae</taxon>
        <taxon>Pyrenomonadales</taxon>
        <taxon>Geminigeraceae</taxon>
        <taxon>Guillardia</taxon>
    </lineage>
</organism>
<sequence>MAAKRALQLHKLQDAGKPQTGSSVRQSTSCPDSTQVIANCSLEYSSMYSPSADMASICQSSSTCVSQLQTLSSKYKSTAGCSTDYQAQSVQAWLLQIKYGCVKDGSKYCATTWASATDLSYKDLCSSACFSQYRTIYQEVYGASEAEYLNMVCQKDSKGNYCMDTMTSSETAMSGSMICSECGALMIKMSQSSGASIADSSVDIDTVYGAMCSKDGDSYCFDKFIAAALSTGASGSSSSETCDGTSSTCTNVCKNDLKTVNDIGCCAGSMLAAIPESKKEAENAAKLCSQSLPKPCGAGPSFNLKIEISNLKQSWYAANKATADPLLATDMNSAFGTTAGQAKMGASTAGAGGTSIDVSITTANKDQGTAVENNIKKYKARRSGSSLSLATTSTNLPSDAKIDPSKALSVTVSSYVKGSSAASRSLAWSVLSVVVLNVLVVGRMGAHW</sequence>
<accession>A0A7S4L8X5</accession>
<protein>
    <submittedName>
        <fullName evidence="1">Uncharacterized protein</fullName>
    </submittedName>
</protein>
<evidence type="ECO:0000313" key="1">
    <source>
        <dbReference type="EMBL" id="CAE2318918.1"/>
    </source>
</evidence>
<dbReference type="AlphaFoldDB" id="A0A7S4L8X5"/>
<proteinExistence type="predicted"/>
<reference evidence="1" key="1">
    <citation type="submission" date="2021-01" db="EMBL/GenBank/DDBJ databases">
        <authorList>
            <person name="Corre E."/>
            <person name="Pelletier E."/>
            <person name="Niang G."/>
            <person name="Scheremetjew M."/>
            <person name="Finn R."/>
            <person name="Kale V."/>
            <person name="Holt S."/>
            <person name="Cochrane G."/>
            <person name="Meng A."/>
            <person name="Brown T."/>
            <person name="Cohen L."/>
        </authorList>
    </citation>
    <scope>NUCLEOTIDE SEQUENCE</scope>
    <source>
        <strain evidence="1">CCMP 2712</strain>
    </source>
</reference>
<gene>
    <name evidence="1" type="ORF">GTHE00462_LOCUS25987</name>
</gene>
<name>A0A7S4L8X5_GUITH</name>
<dbReference type="EMBL" id="HBKN01033392">
    <property type="protein sequence ID" value="CAE2318918.1"/>
    <property type="molecule type" value="Transcribed_RNA"/>
</dbReference>